<dbReference type="PANTHER" id="PTHR12964:SF0">
    <property type="entry name" value="NADH DEHYDROGENASE [UBIQUINONE] 1 ALPHA SUBCOMPLEX SUBUNIT 6"/>
    <property type="match status" value="1"/>
</dbReference>
<evidence type="ECO:0000256" key="12">
    <source>
        <dbReference type="ARBA" id="ARBA00032352"/>
    </source>
</evidence>
<dbReference type="Ensembl" id="ENSEBUT00000022486.1">
    <property type="protein sequence ID" value="ENSEBUP00000021910.1"/>
    <property type="gene ID" value="ENSEBUG00000013520.1"/>
</dbReference>
<comment type="subcellular location">
    <subcellularLocation>
        <location evidence="1">Mitochondrion inner membrane</location>
        <topology evidence="1">Peripheral membrane protein</topology>
        <orientation evidence="1">Matrix side</orientation>
    </subcellularLocation>
</comment>
<evidence type="ECO:0000256" key="6">
    <source>
        <dbReference type="ARBA" id="ARBA00022660"/>
    </source>
</evidence>
<evidence type="ECO:0000256" key="7">
    <source>
        <dbReference type="ARBA" id="ARBA00022792"/>
    </source>
</evidence>
<sequence length="117" mass="13750">MASVQKVASSAVKVMKPILSSDTFEAKRRARELYRTWYREIPQIVHMFQLDVSVTESREKLRQVFKKNSHLQDPRLIDMLVVKVRQSIEKKRETHLSSYSHSKCNIQFKISCSLIIN</sequence>
<protein>
    <recommendedName>
        <fullName evidence="4">NADH dehydrogenase [ubiquinone] 1 alpha subcomplex subunit 6</fullName>
    </recommendedName>
    <alternativeName>
        <fullName evidence="11">Complex I-B14</fullName>
    </alternativeName>
    <alternativeName>
        <fullName evidence="12">NADH-ubiquinone oxidoreductase B14 subunit</fullName>
    </alternativeName>
</protein>
<name>A0A8C4QXZ9_EPTBU</name>
<dbReference type="InterPro" id="IPR016488">
    <property type="entry name" value="NADH_Ub_cplx-1_asu_su-6"/>
</dbReference>
<dbReference type="PANTHER" id="PTHR12964">
    <property type="entry name" value="NADH-UBIQUINONE OXIDOREDUCTASE B14 SUBUNIT"/>
    <property type="match status" value="1"/>
</dbReference>
<organism evidence="14 15">
    <name type="scientific">Eptatretus burgeri</name>
    <name type="common">Inshore hagfish</name>
    <dbReference type="NCBI Taxonomy" id="7764"/>
    <lineage>
        <taxon>Eukaryota</taxon>
        <taxon>Metazoa</taxon>
        <taxon>Chordata</taxon>
        <taxon>Craniata</taxon>
        <taxon>Vertebrata</taxon>
        <taxon>Cyclostomata</taxon>
        <taxon>Myxini</taxon>
        <taxon>Myxiniformes</taxon>
        <taxon>Myxinidae</taxon>
        <taxon>Eptatretinae</taxon>
        <taxon>Eptatretus</taxon>
    </lineage>
</organism>
<keyword evidence="15" id="KW-1185">Reference proteome</keyword>
<evidence type="ECO:0000256" key="9">
    <source>
        <dbReference type="ARBA" id="ARBA00023128"/>
    </source>
</evidence>
<keyword evidence="5" id="KW-0813">Transport</keyword>
<dbReference type="GeneTree" id="ENSGT00390000018898"/>
<keyword evidence="8" id="KW-0249">Electron transport</keyword>
<evidence type="ECO:0000313" key="14">
    <source>
        <dbReference type="Ensembl" id="ENSEBUP00000021910.1"/>
    </source>
</evidence>
<keyword evidence="6" id="KW-0679">Respiratory chain</keyword>
<proteinExistence type="inferred from homology"/>
<dbReference type="OMA" id="KFLATRH"/>
<evidence type="ECO:0000256" key="11">
    <source>
        <dbReference type="ARBA" id="ARBA00030213"/>
    </source>
</evidence>
<evidence type="ECO:0000256" key="10">
    <source>
        <dbReference type="ARBA" id="ARBA00023136"/>
    </source>
</evidence>
<dbReference type="GO" id="GO:0045271">
    <property type="term" value="C:respiratory chain complex I"/>
    <property type="evidence" value="ECO:0007669"/>
    <property type="project" value="InterPro"/>
</dbReference>
<evidence type="ECO:0000256" key="2">
    <source>
        <dbReference type="ARBA" id="ARBA00009508"/>
    </source>
</evidence>
<accession>A0A8C4QXZ9</accession>
<dbReference type="GO" id="GO:0006979">
    <property type="term" value="P:response to oxidative stress"/>
    <property type="evidence" value="ECO:0007669"/>
    <property type="project" value="TreeGrafter"/>
</dbReference>
<evidence type="ECO:0000256" key="5">
    <source>
        <dbReference type="ARBA" id="ARBA00022448"/>
    </source>
</evidence>
<keyword evidence="10" id="KW-0472">Membrane</keyword>
<dbReference type="CDD" id="cd20266">
    <property type="entry name" value="Complex1_LYR_NDUFA6_LYRM6"/>
    <property type="match status" value="1"/>
</dbReference>
<dbReference type="InterPro" id="IPR045299">
    <property type="entry name" value="Complex1_LYR_NDUFA6_LYRM6"/>
</dbReference>
<dbReference type="GO" id="GO:0005743">
    <property type="term" value="C:mitochondrial inner membrane"/>
    <property type="evidence" value="ECO:0007669"/>
    <property type="project" value="UniProtKB-SubCell"/>
</dbReference>
<keyword evidence="7" id="KW-0999">Mitochondrion inner membrane</keyword>
<comment type="function">
    <text evidence="13">Accessory subunit of the mitochondrial membrane respiratory chain NADH dehydrogenase (Complex I), that is believed to be not involved in catalysis. Required for proper complex I assembly. Complex I functions in the transfer of electrons from NADH to the respiratory chain. The immediate electron acceptor for the enzyme is believed to be ubiquinone.</text>
</comment>
<evidence type="ECO:0000256" key="13">
    <source>
        <dbReference type="ARBA" id="ARBA00046116"/>
    </source>
</evidence>
<evidence type="ECO:0000256" key="8">
    <source>
        <dbReference type="ARBA" id="ARBA00022982"/>
    </source>
</evidence>
<evidence type="ECO:0000256" key="1">
    <source>
        <dbReference type="ARBA" id="ARBA00004443"/>
    </source>
</evidence>
<dbReference type="Proteomes" id="UP000694388">
    <property type="component" value="Unplaced"/>
</dbReference>
<keyword evidence="9" id="KW-0496">Mitochondrion</keyword>
<dbReference type="AlphaFoldDB" id="A0A8C4QXZ9"/>
<reference evidence="14" key="1">
    <citation type="submission" date="2025-08" db="UniProtKB">
        <authorList>
            <consortium name="Ensembl"/>
        </authorList>
    </citation>
    <scope>IDENTIFICATION</scope>
</reference>
<reference evidence="14" key="2">
    <citation type="submission" date="2025-09" db="UniProtKB">
        <authorList>
            <consortium name="Ensembl"/>
        </authorList>
    </citation>
    <scope>IDENTIFICATION</scope>
</reference>
<evidence type="ECO:0000313" key="15">
    <source>
        <dbReference type="Proteomes" id="UP000694388"/>
    </source>
</evidence>
<comment type="subunit">
    <text evidence="3">Mammalian complex I is composed of 45 different subunits.</text>
</comment>
<evidence type="ECO:0000256" key="4">
    <source>
        <dbReference type="ARBA" id="ARBA00016386"/>
    </source>
</evidence>
<evidence type="ECO:0000256" key="3">
    <source>
        <dbReference type="ARBA" id="ARBA00011790"/>
    </source>
</evidence>
<comment type="similarity">
    <text evidence="2">Belongs to the complex I LYR family.</text>
</comment>